<name>A0ACC1D4Z8_9NEOP</name>
<dbReference type="EMBL" id="CM034395">
    <property type="protein sequence ID" value="KAJ0178663.1"/>
    <property type="molecule type" value="Genomic_DNA"/>
</dbReference>
<dbReference type="Proteomes" id="UP000824533">
    <property type="component" value="Linkage Group LG09"/>
</dbReference>
<sequence length="860" mass="96282">MEVIEDGNIMDRIPILLQRDLEYYQKNQTVLSQTVCKGVVGGRLDFPRNASFAAVKIVLWLEEEFSIAFKQGSGMFVTTDDDDDNGESGVAKTSDPDKFVQLAIKSSDSLLEHLHMLAQEALDHADLPVLTATLGAAALLKNSLYCYVQHVEEMGNAERHSLLQACYKRYVTMSEAVGERVLDLHNRVLSLYILQDSGGRPIDGHTKTVHEAGTPSVQGWWLYMNGSRKYLWDTVPPRMAQRIFAGMLNETLTILTVRYCQAVTTEITTRLLLNDILNILLCTAQLLPSICTNGSDLAGLDVKKQTRDVRDIHAKCNELFKCFVFRGADLHFIHQAFKDTSQPINSSKDCPYPWFTFVSPKLFDSFEDTTIRSTQDLPNKTAIGLELIVLLAQPQPSWALIVKVLMMRNCHLGRTLLIRAIRNMCIDNSRWPADGLWYSADGIQGKCDGFLCTADGFCRFKGDSDGGEEFARTAGALTYIIATIGSKAELKSTLCYALEISGRDWAACLDKRQVWCDRRPPWLAGVLAIVGSALQFIPPILVNAIQTGASMYQTMSLCLTCLSRSLDCIPRSFTNVCSIIENTLPANISPVGGSVLLQMLVTVAYEEIQKWTKNEAVKEKSGTFIYLCYNKSKMVRVFINWSFIKPATSTSLSFDGTHSMGSSIALAVAEALCSIDEDNKHTTQIKQLIEQSKRPIQLSNQFGLEDFPEFAEMFEEGDVPGSNAERASDAASLTSQILMTSPGRDSLRVMYEHLQHHAEWIYKELGVHGFCDTDVPLNKAPLLYIMFHIGRRPFDQFLRGEWPMPWSKLVSVAKSWSGMEGARIHINRRTDMRYAKCQNKSNKQLVELCSMFKTNLEGIL</sequence>
<keyword evidence="2" id="KW-1185">Reference proteome</keyword>
<evidence type="ECO:0000313" key="2">
    <source>
        <dbReference type="Proteomes" id="UP000824533"/>
    </source>
</evidence>
<evidence type="ECO:0000313" key="1">
    <source>
        <dbReference type="EMBL" id="KAJ0178663.1"/>
    </source>
</evidence>
<comment type="caution">
    <text evidence="1">The sequence shown here is derived from an EMBL/GenBank/DDBJ whole genome shotgun (WGS) entry which is preliminary data.</text>
</comment>
<protein>
    <submittedName>
        <fullName evidence="1">Uncharacterized protein</fullName>
    </submittedName>
</protein>
<organism evidence="1 2">
    <name type="scientific">Dendrolimus kikuchii</name>
    <dbReference type="NCBI Taxonomy" id="765133"/>
    <lineage>
        <taxon>Eukaryota</taxon>
        <taxon>Metazoa</taxon>
        <taxon>Ecdysozoa</taxon>
        <taxon>Arthropoda</taxon>
        <taxon>Hexapoda</taxon>
        <taxon>Insecta</taxon>
        <taxon>Pterygota</taxon>
        <taxon>Neoptera</taxon>
        <taxon>Endopterygota</taxon>
        <taxon>Lepidoptera</taxon>
        <taxon>Glossata</taxon>
        <taxon>Ditrysia</taxon>
        <taxon>Bombycoidea</taxon>
        <taxon>Lasiocampidae</taxon>
        <taxon>Dendrolimus</taxon>
    </lineage>
</organism>
<gene>
    <name evidence="1" type="ORF">K1T71_005438</name>
</gene>
<accession>A0ACC1D4Z8</accession>
<proteinExistence type="predicted"/>
<reference evidence="1 2" key="1">
    <citation type="journal article" date="2021" name="Front. Genet.">
        <title>Chromosome-Level Genome Assembly Reveals Significant Gene Expansion in the Toll and IMD Signaling Pathways of Dendrolimus kikuchii.</title>
        <authorList>
            <person name="Zhou J."/>
            <person name="Wu P."/>
            <person name="Xiong Z."/>
            <person name="Liu N."/>
            <person name="Zhao N."/>
            <person name="Ji M."/>
            <person name="Qiu Y."/>
            <person name="Yang B."/>
        </authorList>
    </citation>
    <scope>NUCLEOTIDE SEQUENCE [LARGE SCALE GENOMIC DNA]</scope>
    <source>
        <strain evidence="1">Ann1</strain>
    </source>
</reference>